<gene>
    <name evidence="1" type="ORF">CALFYP39_01605</name>
</gene>
<accession>A0A6N3CN12</accession>
<organism evidence="1">
    <name type="scientific">Collinsella aerofaciens</name>
    <dbReference type="NCBI Taxonomy" id="74426"/>
    <lineage>
        <taxon>Bacteria</taxon>
        <taxon>Bacillati</taxon>
        <taxon>Actinomycetota</taxon>
        <taxon>Coriobacteriia</taxon>
        <taxon>Coriobacteriales</taxon>
        <taxon>Coriobacteriaceae</taxon>
        <taxon>Collinsella</taxon>
    </lineage>
</organism>
<protein>
    <submittedName>
        <fullName evidence="1">Uncharacterized protein</fullName>
    </submittedName>
</protein>
<dbReference type="EMBL" id="CACRTW010000027">
    <property type="protein sequence ID" value="VYU17205.1"/>
    <property type="molecule type" value="Genomic_DNA"/>
</dbReference>
<sequence length="29" mass="3356">MGTSRKDLVCPVELFNHVKYEILHARNKG</sequence>
<evidence type="ECO:0000313" key="1">
    <source>
        <dbReference type="EMBL" id="VYU17205.1"/>
    </source>
</evidence>
<name>A0A6N3CN12_9ACTN</name>
<dbReference type="AlphaFoldDB" id="A0A6N3CN12"/>
<proteinExistence type="predicted"/>
<reference evidence="1" key="1">
    <citation type="submission" date="2019-11" db="EMBL/GenBank/DDBJ databases">
        <authorList>
            <person name="Feng L."/>
        </authorList>
    </citation>
    <scope>NUCLEOTIDE SEQUENCE</scope>
    <source>
        <strain evidence="1">CaerofaciensLFYP39</strain>
    </source>
</reference>